<dbReference type="SUPFAM" id="SSF52540">
    <property type="entry name" value="P-loop containing nucleoside triphosphate hydrolases"/>
    <property type="match status" value="1"/>
</dbReference>
<accession>A0A5C6XHS8</accession>
<keyword evidence="5" id="KW-0235">DNA replication</keyword>
<dbReference type="AlphaFoldDB" id="A0A5C6XHS8"/>
<evidence type="ECO:0000256" key="1">
    <source>
        <dbReference type="ARBA" id="ARBA00012417"/>
    </source>
</evidence>
<dbReference type="InterPro" id="IPR015199">
    <property type="entry name" value="DNA_pol_III_delta_C"/>
</dbReference>
<dbReference type="GO" id="GO:0009360">
    <property type="term" value="C:DNA polymerase III complex"/>
    <property type="evidence" value="ECO:0007669"/>
    <property type="project" value="InterPro"/>
</dbReference>
<dbReference type="GO" id="GO:0006261">
    <property type="term" value="P:DNA-templated DNA replication"/>
    <property type="evidence" value="ECO:0007669"/>
    <property type="project" value="TreeGrafter"/>
</dbReference>
<dbReference type="FunFam" id="3.40.50.300:FF:001255">
    <property type="entry name" value="DNA polymerase III subunit delta"/>
    <property type="match status" value="1"/>
</dbReference>
<dbReference type="InterPro" id="IPR050238">
    <property type="entry name" value="DNA_Rep/Repair_Clamp_Loader"/>
</dbReference>
<dbReference type="GO" id="GO:0008408">
    <property type="term" value="F:3'-5' exonuclease activity"/>
    <property type="evidence" value="ECO:0007669"/>
    <property type="project" value="InterPro"/>
</dbReference>
<evidence type="ECO:0000256" key="4">
    <source>
        <dbReference type="ARBA" id="ARBA00022695"/>
    </source>
</evidence>
<comment type="catalytic activity">
    <reaction evidence="7">
        <text>DNA(n) + a 2'-deoxyribonucleoside 5'-triphosphate = DNA(n+1) + diphosphate</text>
        <dbReference type="Rhea" id="RHEA:22508"/>
        <dbReference type="Rhea" id="RHEA-COMP:17339"/>
        <dbReference type="Rhea" id="RHEA-COMP:17340"/>
        <dbReference type="ChEBI" id="CHEBI:33019"/>
        <dbReference type="ChEBI" id="CHEBI:61560"/>
        <dbReference type="ChEBI" id="CHEBI:173112"/>
        <dbReference type="EC" id="2.7.7.7"/>
    </reaction>
</comment>
<proteinExistence type="predicted"/>
<dbReference type="Proteomes" id="UP000321046">
    <property type="component" value="Unassembled WGS sequence"/>
</dbReference>
<evidence type="ECO:0000313" key="9">
    <source>
        <dbReference type="EMBL" id="TXD36791.1"/>
    </source>
</evidence>
<dbReference type="Gene3D" id="3.40.50.300">
    <property type="entry name" value="P-loop containing nucleotide triphosphate hydrolases"/>
    <property type="match status" value="1"/>
</dbReference>
<evidence type="ECO:0000313" key="10">
    <source>
        <dbReference type="Proteomes" id="UP000321046"/>
    </source>
</evidence>
<dbReference type="Pfam" id="PF13177">
    <property type="entry name" value="DNA_pol3_delta2"/>
    <property type="match status" value="1"/>
</dbReference>
<dbReference type="PANTHER" id="PTHR11669">
    <property type="entry name" value="REPLICATION FACTOR C / DNA POLYMERASE III GAMMA-TAU SUBUNIT"/>
    <property type="match status" value="1"/>
</dbReference>
<reference evidence="9 10" key="1">
    <citation type="submission" date="2019-08" db="EMBL/GenBank/DDBJ databases">
        <title>Bradymonadales sp. TMQ2.</title>
        <authorList>
            <person name="Liang Q."/>
        </authorList>
    </citation>
    <scope>NUCLEOTIDE SEQUENCE [LARGE SCALE GENOMIC DNA]</scope>
    <source>
        <strain evidence="9 10">TMQ2</strain>
    </source>
</reference>
<name>A0A5C6XHS8_9DELT</name>
<dbReference type="Gene3D" id="1.20.272.10">
    <property type="match status" value="1"/>
</dbReference>
<evidence type="ECO:0000259" key="8">
    <source>
        <dbReference type="Pfam" id="PF09115"/>
    </source>
</evidence>
<dbReference type="EC" id="2.7.7.7" evidence="1"/>
<gene>
    <name evidence="9" type="primary">holB</name>
    <name evidence="9" type="ORF">FRC96_08690</name>
</gene>
<dbReference type="NCBIfam" id="TIGR00678">
    <property type="entry name" value="holB"/>
    <property type="match status" value="1"/>
</dbReference>
<evidence type="ECO:0000256" key="6">
    <source>
        <dbReference type="ARBA" id="ARBA00022932"/>
    </source>
</evidence>
<keyword evidence="6" id="KW-0239">DNA-directed DNA polymerase</keyword>
<dbReference type="GO" id="GO:0003887">
    <property type="term" value="F:DNA-directed DNA polymerase activity"/>
    <property type="evidence" value="ECO:0007669"/>
    <property type="project" value="UniProtKB-KW"/>
</dbReference>
<evidence type="ECO:0000256" key="7">
    <source>
        <dbReference type="ARBA" id="ARBA00049244"/>
    </source>
</evidence>
<dbReference type="InterPro" id="IPR004622">
    <property type="entry name" value="DNA_pol_HolB"/>
</dbReference>
<evidence type="ECO:0000256" key="2">
    <source>
        <dbReference type="ARBA" id="ARBA00014363"/>
    </source>
</evidence>
<dbReference type="Pfam" id="PF09115">
    <property type="entry name" value="DNApol3-delta_C"/>
    <property type="match status" value="1"/>
</dbReference>
<keyword evidence="4 9" id="KW-0548">Nucleotidyltransferase</keyword>
<dbReference type="GO" id="GO:0003677">
    <property type="term" value="F:DNA binding"/>
    <property type="evidence" value="ECO:0007669"/>
    <property type="project" value="InterPro"/>
</dbReference>
<comment type="caution">
    <text evidence="9">The sequence shown here is derived from an EMBL/GenBank/DDBJ whole genome shotgun (WGS) entry which is preliminary data.</text>
</comment>
<keyword evidence="3 9" id="KW-0808">Transferase</keyword>
<evidence type="ECO:0000256" key="3">
    <source>
        <dbReference type="ARBA" id="ARBA00022679"/>
    </source>
</evidence>
<dbReference type="InterPro" id="IPR027417">
    <property type="entry name" value="P-loop_NTPase"/>
</dbReference>
<feature type="domain" description="DNA polymerase III delta subunit C-terminal" evidence="8">
    <location>
        <begin position="226"/>
        <end position="338"/>
    </location>
</feature>
<organism evidence="9 10">
    <name type="scientific">Lujinxingia vulgaris</name>
    <dbReference type="NCBI Taxonomy" id="2600176"/>
    <lineage>
        <taxon>Bacteria</taxon>
        <taxon>Deltaproteobacteria</taxon>
        <taxon>Bradymonadales</taxon>
        <taxon>Lujinxingiaceae</taxon>
        <taxon>Lujinxingia</taxon>
    </lineage>
</organism>
<dbReference type="EMBL" id="VOSL01000043">
    <property type="protein sequence ID" value="TXD36791.1"/>
    <property type="molecule type" value="Genomic_DNA"/>
</dbReference>
<dbReference type="PANTHER" id="PTHR11669:SF8">
    <property type="entry name" value="DNA POLYMERASE III SUBUNIT DELTA"/>
    <property type="match status" value="1"/>
</dbReference>
<evidence type="ECO:0000256" key="5">
    <source>
        <dbReference type="ARBA" id="ARBA00022705"/>
    </source>
</evidence>
<dbReference type="OrthoDB" id="9810148at2"/>
<sequence>MQAPTPRSPSVRKWSELLGNSRTRQVLTQAVSAGRLHHAYLFSGPTGVGKYTTALSFAASLNCLERSGDVLEDACGRCTACKRIEAGQHPDVLEIAPSGNFIKIDQIRAIQKAALSPPYEACYRAVIIDQAHAMTEEGANALLKTLEEPSALTLLFLITDQPHRLLDTIISRCQRLRFGALSDDEVARALPDVLEEPVDEALLKVAAGYGEGSLGRAVEVLESGMLEQRQELLEAFLAVPADRANQWLETAERFGRGNSELEAQLDVLIVYFRDLMLAGRADRGRVINADLMTTIDKGVERFSLDAILRILDTLTEARGRLKRNVNAQLIVEGVLDQIRQPS</sequence>
<protein>
    <recommendedName>
        <fullName evidence="2">DNA polymerase III subunit delta'</fullName>
        <ecNumber evidence="1">2.7.7.7</ecNumber>
    </recommendedName>
</protein>